<dbReference type="GO" id="GO:0008444">
    <property type="term" value="F:CDP-diacylglycerol-glycerol-3-phosphate 3-phosphatidyltransferase activity"/>
    <property type="evidence" value="ECO:0007669"/>
    <property type="project" value="UniProtKB-UniRule"/>
</dbReference>
<evidence type="ECO:0000256" key="2">
    <source>
        <dbReference type="ARBA" id="ARBA00005042"/>
    </source>
</evidence>
<reference evidence="18 19" key="1">
    <citation type="journal article" date="2011" name="J. Bacteriol.">
        <title>Genome sequence of Chthoniobacter flavus Ellin428, an aerobic heterotrophic soil bacterium.</title>
        <authorList>
            <person name="Kant R."/>
            <person name="van Passel M.W."/>
            <person name="Palva A."/>
            <person name="Lucas S."/>
            <person name="Lapidus A."/>
            <person name="Glavina Del Rio T."/>
            <person name="Dalin E."/>
            <person name="Tice H."/>
            <person name="Bruce D."/>
            <person name="Goodwin L."/>
            <person name="Pitluck S."/>
            <person name="Larimer F.W."/>
            <person name="Land M.L."/>
            <person name="Hauser L."/>
            <person name="Sangwan P."/>
            <person name="de Vos W.M."/>
            <person name="Janssen P.H."/>
            <person name="Smidt H."/>
        </authorList>
    </citation>
    <scope>NUCLEOTIDE SEQUENCE [LARGE SCALE GENOMIC DNA]</scope>
    <source>
        <strain evidence="18 19">Ellin428</strain>
    </source>
</reference>
<dbReference type="InterPro" id="IPR043130">
    <property type="entry name" value="CDP-OH_PTrfase_TM_dom"/>
</dbReference>
<evidence type="ECO:0000256" key="7">
    <source>
        <dbReference type="ARBA" id="ARBA00022679"/>
    </source>
</evidence>
<dbReference type="PANTHER" id="PTHR14269:SF11">
    <property type="entry name" value="CDP-DIACYLGLYCEROL--GLYCEROL-3-PHOSPHATE 3-PHOSPHATIDYLTRANSFERASE"/>
    <property type="match status" value="1"/>
</dbReference>
<evidence type="ECO:0000256" key="3">
    <source>
        <dbReference type="ARBA" id="ARBA00010441"/>
    </source>
</evidence>
<keyword evidence="12" id="KW-0594">Phospholipid biosynthesis</keyword>
<evidence type="ECO:0000256" key="9">
    <source>
        <dbReference type="ARBA" id="ARBA00022989"/>
    </source>
</evidence>
<dbReference type="Gene3D" id="1.20.120.1760">
    <property type="match status" value="1"/>
</dbReference>
<dbReference type="NCBIfam" id="TIGR00560">
    <property type="entry name" value="pgsA"/>
    <property type="match status" value="1"/>
</dbReference>
<organism evidence="18 19">
    <name type="scientific">Chthoniobacter flavus Ellin428</name>
    <dbReference type="NCBI Taxonomy" id="497964"/>
    <lineage>
        <taxon>Bacteria</taxon>
        <taxon>Pseudomonadati</taxon>
        <taxon>Verrucomicrobiota</taxon>
        <taxon>Spartobacteria</taxon>
        <taxon>Chthoniobacterales</taxon>
        <taxon>Chthoniobacteraceae</taxon>
        <taxon>Chthoniobacter</taxon>
    </lineage>
</organism>
<feature type="transmembrane region" description="Helical" evidence="17">
    <location>
        <begin position="7"/>
        <end position="25"/>
    </location>
</feature>
<evidence type="ECO:0000256" key="17">
    <source>
        <dbReference type="SAM" id="Phobius"/>
    </source>
</evidence>
<feature type="transmembrane region" description="Helical" evidence="17">
    <location>
        <begin position="174"/>
        <end position="192"/>
    </location>
</feature>
<dbReference type="eggNOG" id="COG0558">
    <property type="taxonomic scope" value="Bacteria"/>
</dbReference>
<dbReference type="GO" id="GO:0046474">
    <property type="term" value="P:glycerophospholipid biosynthetic process"/>
    <property type="evidence" value="ECO:0007669"/>
    <property type="project" value="TreeGrafter"/>
</dbReference>
<proteinExistence type="inferred from homology"/>
<dbReference type="EMBL" id="ABVL01000004">
    <property type="protein sequence ID" value="EDY20810.1"/>
    <property type="molecule type" value="Genomic_DNA"/>
</dbReference>
<feature type="transmembrane region" description="Helical" evidence="17">
    <location>
        <begin position="135"/>
        <end position="154"/>
    </location>
</feature>
<feature type="transmembrane region" description="Helical" evidence="17">
    <location>
        <begin position="80"/>
        <end position="96"/>
    </location>
</feature>
<dbReference type="InParanoid" id="B4CZB9"/>
<dbReference type="InterPro" id="IPR004570">
    <property type="entry name" value="Phosphatidylglycerol_P_synth"/>
</dbReference>
<evidence type="ECO:0000256" key="12">
    <source>
        <dbReference type="ARBA" id="ARBA00023209"/>
    </source>
</evidence>
<keyword evidence="10" id="KW-0443">Lipid metabolism</keyword>
<evidence type="ECO:0000256" key="5">
    <source>
        <dbReference type="ARBA" id="ARBA00014944"/>
    </source>
</evidence>
<sequence>MTTANKITITRILLIPVFVMMAIYYGRSVQRGAPIEWQRWAAIAVFTVAAASDGIDGYIARRFNQRTRLGVVLDPIADKGLLLTGIITLSVSNWAYEFPAWFAVLVVARDAVIVIGTLTLHFLNGSVHVRPTWMGKTATALQMVAIGVYMLQYNPFQENLVVGRWNLDVAFLDIPVWLAGIFTLLSGMGYLAQGVAQMHHHGHPDPKDQNEI</sequence>
<dbReference type="InterPro" id="IPR000462">
    <property type="entry name" value="CDP-OH_P_trans"/>
</dbReference>
<evidence type="ECO:0000256" key="15">
    <source>
        <dbReference type="NCBIfam" id="TIGR00560"/>
    </source>
</evidence>
<dbReference type="FunCoup" id="B4CZB9">
    <property type="interactions" value="458"/>
</dbReference>
<comment type="similarity">
    <text evidence="3 16">Belongs to the CDP-alcohol phosphatidyltransferase class-I family.</text>
</comment>
<dbReference type="PROSITE" id="PS00379">
    <property type="entry name" value="CDP_ALCOHOL_P_TRANSF"/>
    <property type="match status" value="1"/>
</dbReference>
<evidence type="ECO:0000256" key="4">
    <source>
        <dbReference type="ARBA" id="ARBA00013170"/>
    </source>
</evidence>
<dbReference type="EC" id="2.7.8.5" evidence="4 15"/>
<evidence type="ECO:0000256" key="8">
    <source>
        <dbReference type="ARBA" id="ARBA00022692"/>
    </source>
</evidence>
<keyword evidence="11 17" id="KW-0472">Membrane</keyword>
<evidence type="ECO:0000313" key="18">
    <source>
        <dbReference type="EMBL" id="EDY20810.1"/>
    </source>
</evidence>
<gene>
    <name evidence="18" type="ORF">CfE428DRAFT_2007</name>
</gene>
<dbReference type="GO" id="GO:0016020">
    <property type="term" value="C:membrane"/>
    <property type="evidence" value="ECO:0007669"/>
    <property type="project" value="UniProtKB-SubCell"/>
</dbReference>
<evidence type="ECO:0000256" key="13">
    <source>
        <dbReference type="ARBA" id="ARBA00023264"/>
    </source>
</evidence>
<evidence type="ECO:0000256" key="11">
    <source>
        <dbReference type="ARBA" id="ARBA00023136"/>
    </source>
</evidence>
<dbReference type="STRING" id="497964.CfE428DRAFT_2007"/>
<keyword evidence="7 16" id="KW-0808">Transferase</keyword>
<keyword evidence="19" id="KW-1185">Reference proteome</keyword>
<evidence type="ECO:0000256" key="10">
    <source>
        <dbReference type="ARBA" id="ARBA00023098"/>
    </source>
</evidence>
<dbReference type="AlphaFoldDB" id="B4CZB9"/>
<dbReference type="InterPro" id="IPR048254">
    <property type="entry name" value="CDP_ALCOHOL_P_TRANSF_CS"/>
</dbReference>
<keyword evidence="8 17" id="KW-0812">Transmembrane</keyword>
<evidence type="ECO:0000256" key="6">
    <source>
        <dbReference type="ARBA" id="ARBA00022516"/>
    </source>
</evidence>
<comment type="pathway">
    <text evidence="2">Phospholipid metabolism; phosphatidylglycerol biosynthesis; phosphatidylglycerol from CDP-diacylglycerol: step 1/2.</text>
</comment>
<protein>
    <recommendedName>
        <fullName evidence="5 15">CDP-diacylglycerol--glycerol-3-phosphate 3-phosphatidyltransferase</fullName>
        <ecNumber evidence="4 15">2.7.8.5</ecNumber>
    </recommendedName>
</protein>
<feature type="transmembrane region" description="Helical" evidence="17">
    <location>
        <begin position="102"/>
        <end position="123"/>
    </location>
</feature>
<keyword evidence="13" id="KW-1208">Phospholipid metabolism</keyword>
<keyword evidence="6" id="KW-0444">Lipid biosynthesis</keyword>
<comment type="subcellular location">
    <subcellularLocation>
        <location evidence="1">Membrane</location>
        <topology evidence="1">Multi-pass membrane protein</topology>
    </subcellularLocation>
</comment>
<keyword evidence="9 17" id="KW-1133">Transmembrane helix</keyword>
<accession>B4CZB9</accession>
<dbReference type="RefSeq" id="WP_006979332.1">
    <property type="nucleotide sequence ID" value="NZ_ABVL01000004.1"/>
</dbReference>
<evidence type="ECO:0000256" key="14">
    <source>
        <dbReference type="ARBA" id="ARBA00048586"/>
    </source>
</evidence>
<evidence type="ECO:0000256" key="16">
    <source>
        <dbReference type="RuleBase" id="RU003750"/>
    </source>
</evidence>
<dbReference type="InterPro" id="IPR050324">
    <property type="entry name" value="CDP-alcohol_PTase-I"/>
</dbReference>
<evidence type="ECO:0000313" key="19">
    <source>
        <dbReference type="Proteomes" id="UP000005824"/>
    </source>
</evidence>
<dbReference type="PANTHER" id="PTHR14269">
    <property type="entry name" value="CDP-DIACYLGLYCEROL--GLYCEROL-3-PHOSPHATE 3-PHOSPHATIDYLTRANSFERASE-RELATED"/>
    <property type="match status" value="1"/>
</dbReference>
<dbReference type="Proteomes" id="UP000005824">
    <property type="component" value="Unassembled WGS sequence"/>
</dbReference>
<name>B4CZB9_9BACT</name>
<dbReference type="PIRSF" id="PIRSF000847">
    <property type="entry name" value="Phos_ph_gly_syn"/>
    <property type="match status" value="1"/>
</dbReference>
<comment type="catalytic activity">
    <reaction evidence="14">
        <text>a CDP-1,2-diacyl-sn-glycerol + sn-glycerol 3-phosphate = a 1,2-diacyl-sn-glycero-3-phospho-(1'-sn-glycero-3'-phosphate) + CMP + H(+)</text>
        <dbReference type="Rhea" id="RHEA:12593"/>
        <dbReference type="ChEBI" id="CHEBI:15378"/>
        <dbReference type="ChEBI" id="CHEBI:57597"/>
        <dbReference type="ChEBI" id="CHEBI:58332"/>
        <dbReference type="ChEBI" id="CHEBI:60110"/>
        <dbReference type="ChEBI" id="CHEBI:60377"/>
        <dbReference type="EC" id="2.7.8.5"/>
    </reaction>
</comment>
<evidence type="ECO:0000256" key="1">
    <source>
        <dbReference type="ARBA" id="ARBA00004141"/>
    </source>
</evidence>
<dbReference type="Pfam" id="PF01066">
    <property type="entry name" value="CDP-OH_P_transf"/>
    <property type="match status" value="1"/>
</dbReference>
<comment type="caution">
    <text evidence="18">The sequence shown here is derived from an EMBL/GenBank/DDBJ whole genome shotgun (WGS) entry which is preliminary data.</text>
</comment>
<feature type="transmembrane region" description="Helical" evidence="17">
    <location>
        <begin position="37"/>
        <end position="59"/>
    </location>
</feature>